<dbReference type="Pfam" id="PF14275">
    <property type="entry name" value="DUF4362"/>
    <property type="match status" value="1"/>
</dbReference>
<dbReference type="EMBL" id="CP041979">
    <property type="protein sequence ID" value="QHH90401.1"/>
    <property type="molecule type" value="Genomic_DNA"/>
</dbReference>
<organism evidence="2 3">
    <name type="scientific">Bacillus pacificus</name>
    <dbReference type="NCBI Taxonomy" id="2026187"/>
    <lineage>
        <taxon>Bacteria</taxon>
        <taxon>Bacillati</taxon>
        <taxon>Bacillota</taxon>
        <taxon>Bacilli</taxon>
        <taxon>Bacillales</taxon>
        <taxon>Bacillaceae</taxon>
        <taxon>Bacillus</taxon>
        <taxon>Bacillus cereus group</taxon>
    </lineage>
</organism>
<accession>A0ABX6I6G5</accession>
<name>A0ABX6I6G5_9BACI</name>
<evidence type="ECO:0000256" key="1">
    <source>
        <dbReference type="SAM" id="SignalP"/>
    </source>
</evidence>
<feature type="signal peptide" evidence="1">
    <location>
        <begin position="1"/>
        <end position="21"/>
    </location>
</feature>
<dbReference type="PROSITE" id="PS51257">
    <property type="entry name" value="PROKAR_LIPOPROTEIN"/>
    <property type="match status" value="1"/>
</dbReference>
<reference evidence="2 3" key="1">
    <citation type="submission" date="2019-07" db="EMBL/GenBank/DDBJ databases">
        <authorList>
            <person name="Yu W.S."/>
            <person name="Cheong H.-M."/>
            <person name="Choi Y."/>
            <person name="Hwang K.J."/>
            <person name="Jung K."/>
            <person name="Lee S."/>
            <person name="Choi C."/>
        </authorList>
    </citation>
    <scope>NUCLEOTIDE SEQUENCE [LARGE SCALE GENOMIC DNA]</scope>
    <source>
        <strain evidence="2 3">NCCP 15909</strain>
    </source>
</reference>
<evidence type="ECO:0000313" key="2">
    <source>
        <dbReference type="EMBL" id="QHH90401.1"/>
    </source>
</evidence>
<evidence type="ECO:0000313" key="3">
    <source>
        <dbReference type="Proteomes" id="UP000464796"/>
    </source>
</evidence>
<sequence>MTVGKRTSFIWIFLFSLVACSPSSTTIDRQNDVIVKGAGILNLDKFEKFVLNVEQREVDKIRIVQYTHEGDPIFQTLERSKNDILYVSDNRKDQFAGDNKGLYKDSCKSIVKDERESGTTYKLIDCTNEDGRNGYDVLYVPKNRVSRGRKYILLPFSMYILSKILPNICSFF</sequence>
<gene>
    <name evidence="2" type="ORF">FPL01_17805</name>
</gene>
<dbReference type="Proteomes" id="UP000464796">
    <property type="component" value="Chromosome"/>
</dbReference>
<proteinExistence type="predicted"/>
<keyword evidence="1" id="KW-0732">Signal</keyword>
<protein>
    <submittedName>
        <fullName evidence="2">DUF4362 domain-containing protein</fullName>
    </submittedName>
</protein>
<keyword evidence="3" id="KW-1185">Reference proteome</keyword>
<dbReference type="InterPro" id="IPR025372">
    <property type="entry name" value="DUF4362"/>
</dbReference>
<feature type="chain" id="PRO_5047545463" evidence="1">
    <location>
        <begin position="22"/>
        <end position="172"/>
    </location>
</feature>